<keyword evidence="2 6" id="KW-0479">Metal-binding</keyword>
<dbReference type="InterPro" id="IPR001506">
    <property type="entry name" value="Peptidase_M12A"/>
</dbReference>
<keyword evidence="1 6" id="KW-0645">Protease</keyword>
<dbReference type="CDD" id="cd04280">
    <property type="entry name" value="ZnMc_astacin_like"/>
    <property type="match status" value="1"/>
</dbReference>
<dbReference type="Pfam" id="PF01400">
    <property type="entry name" value="Astacin"/>
    <property type="match status" value="1"/>
</dbReference>
<dbReference type="GO" id="GO:0008270">
    <property type="term" value="F:zinc ion binding"/>
    <property type="evidence" value="ECO:0007669"/>
    <property type="project" value="UniProtKB-UniRule"/>
</dbReference>
<keyword evidence="7" id="KW-0732">Signal</keyword>
<dbReference type="InterPro" id="IPR034035">
    <property type="entry name" value="Astacin-like_dom"/>
</dbReference>
<organism evidence="9">
    <name type="scientific">Culicoides sonorensis</name>
    <name type="common">Biting midge</name>
    <dbReference type="NCBI Taxonomy" id="179676"/>
    <lineage>
        <taxon>Eukaryota</taxon>
        <taxon>Metazoa</taxon>
        <taxon>Ecdysozoa</taxon>
        <taxon>Arthropoda</taxon>
        <taxon>Hexapoda</taxon>
        <taxon>Insecta</taxon>
        <taxon>Pterygota</taxon>
        <taxon>Neoptera</taxon>
        <taxon>Endopterygota</taxon>
        <taxon>Diptera</taxon>
        <taxon>Nematocera</taxon>
        <taxon>Chironomoidea</taxon>
        <taxon>Ceratopogonidae</taxon>
        <taxon>Ceratopogoninae</taxon>
        <taxon>Culicoides</taxon>
        <taxon>Monoculicoides</taxon>
    </lineage>
</organism>
<feature type="chain" id="PRO_5016193467" description="Metalloendopeptidase" evidence="7">
    <location>
        <begin position="24"/>
        <end position="239"/>
    </location>
</feature>
<dbReference type="EMBL" id="UFQT01002416">
    <property type="protein sequence ID" value="SSX33407.1"/>
    <property type="molecule type" value="Genomic_DNA"/>
</dbReference>
<dbReference type="InterPro" id="IPR006026">
    <property type="entry name" value="Peptidase_Metallo"/>
</dbReference>
<feature type="binding site" evidence="6">
    <location>
        <position position="135"/>
    </location>
    <ligand>
        <name>Zn(2+)</name>
        <dbReference type="ChEBI" id="CHEBI:29105"/>
        <note>catalytic</note>
    </ligand>
</feature>
<keyword evidence="5 6" id="KW-0482">Metalloprotease</keyword>
<dbReference type="PRINTS" id="PR00480">
    <property type="entry name" value="ASTACIN"/>
</dbReference>
<dbReference type="PROSITE" id="PS51864">
    <property type="entry name" value="ASTACIN"/>
    <property type="match status" value="1"/>
</dbReference>
<sequence length="239" mass="28073">MEREYFLLIVIFLIIQFQSGIEGNFFETIYENPFDPLERNAVKLENYKWPNGKISYTFTKDYSDSDRNQVLSAMEIIHKETCVRFIPYAGQNDTYIEFIKAQGCGSQVGYRPNQDLPLQVAYNDYCLGIRGAIQHELLHVTGLFHEQCRPDRDNYIKVIWDNIQPQFRRNFIKGPDNYVTTFGLDYDYKSLMHYPRNAFSKRSTLLTMIALNDTEMELGQSDGPTFLDLEKVRRMYKCA</sequence>
<dbReference type="VEuPathDB" id="VectorBase:CSON006421"/>
<dbReference type="EC" id="3.4.24.-" evidence="7"/>
<evidence type="ECO:0000256" key="7">
    <source>
        <dbReference type="RuleBase" id="RU361183"/>
    </source>
</evidence>
<dbReference type="AlphaFoldDB" id="A0A336MYH5"/>
<dbReference type="GO" id="GO:0004222">
    <property type="term" value="F:metalloendopeptidase activity"/>
    <property type="evidence" value="ECO:0007669"/>
    <property type="project" value="UniProtKB-UniRule"/>
</dbReference>
<feature type="signal peptide" evidence="7">
    <location>
        <begin position="1"/>
        <end position="23"/>
    </location>
</feature>
<comment type="caution">
    <text evidence="6">Lacks conserved residue(s) required for the propagation of feature annotation.</text>
</comment>
<evidence type="ECO:0000259" key="8">
    <source>
        <dbReference type="PROSITE" id="PS51864"/>
    </source>
</evidence>
<accession>A0A336MYH5</accession>
<proteinExistence type="predicted"/>
<evidence type="ECO:0000256" key="4">
    <source>
        <dbReference type="ARBA" id="ARBA00022833"/>
    </source>
</evidence>
<feature type="binding site" evidence="6">
    <location>
        <position position="145"/>
    </location>
    <ligand>
        <name>Zn(2+)</name>
        <dbReference type="ChEBI" id="CHEBI:29105"/>
        <note>catalytic</note>
    </ligand>
</feature>
<gene>
    <name evidence="9" type="primary">CSON006421</name>
</gene>
<evidence type="ECO:0000256" key="2">
    <source>
        <dbReference type="ARBA" id="ARBA00022723"/>
    </source>
</evidence>
<keyword evidence="3 6" id="KW-0378">Hydrolase</keyword>
<dbReference type="GO" id="GO:0006508">
    <property type="term" value="P:proteolysis"/>
    <property type="evidence" value="ECO:0007669"/>
    <property type="project" value="UniProtKB-KW"/>
</dbReference>
<evidence type="ECO:0000256" key="5">
    <source>
        <dbReference type="ARBA" id="ARBA00023049"/>
    </source>
</evidence>
<comment type="cofactor">
    <cofactor evidence="6 7">
        <name>Zn(2+)</name>
        <dbReference type="ChEBI" id="CHEBI:29105"/>
    </cofactor>
    <text evidence="6 7">Binds 1 zinc ion per subunit.</text>
</comment>
<reference evidence="9" key="1">
    <citation type="submission" date="2018-07" db="EMBL/GenBank/DDBJ databases">
        <authorList>
            <person name="Quirk P.G."/>
            <person name="Krulwich T.A."/>
        </authorList>
    </citation>
    <scope>NUCLEOTIDE SEQUENCE</scope>
</reference>
<feature type="active site" evidence="6">
    <location>
        <position position="136"/>
    </location>
</feature>
<evidence type="ECO:0000256" key="3">
    <source>
        <dbReference type="ARBA" id="ARBA00022801"/>
    </source>
</evidence>
<dbReference type="OMA" id="NIPRKYW"/>
<dbReference type="PANTHER" id="PTHR10127:SF780">
    <property type="entry name" value="METALLOENDOPEPTIDASE"/>
    <property type="match status" value="1"/>
</dbReference>
<feature type="binding site" evidence="6">
    <location>
        <position position="139"/>
    </location>
    <ligand>
        <name>Zn(2+)</name>
        <dbReference type="ChEBI" id="CHEBI:29105"/>
        <note>catalytic</note>
    </ligand>
</feature>
<feature type="disulfide bond" evidence="6">
    <location>
        <begin position="104"/>
        <end position="126"/>
    </location>
</feature>
<dbReference type="Gene3D" id="3.40.390.10">
    <property type="entry name" value="Collagenase (Catalytic Domain)"/>
    <property type="match status" value="1"/>
</dbReference>
<evidence type="ECO:0000256" key="1">
    <source>
        <dbReference type="ARBA" id="ARBA00022670"/>
    </source>
</evidence>
<evidence type="ECO:0000313" key="9">
    <source>
        <dbReference type="EMBL" id="SSX33407.1"/>
    </source>
</evidence>
<protein>
    <recommendedName>
        <fullName evidence="7">Metalloendopeptidase</fullName>
        <ecNumber evidence="7">3.4.24.-</ecNumber>
    </recommendedName>
</protein>
<dbReference type="InterPro" id="IPR024079">
    <property type="entry name" value="MetalloPept_cat_dom_sf"/>
</dbReference>
<dbReference type="PANTHER" id="PTHR10127">
    <property type="entry name" value="DISCOIDIN, CUB, EGF, LAMININ , AND ZINC METALLOPROTEASE DOMAIN CONTAINING"/>
    <property type="match status" value="1"/>
</dbReference>
<evidence type="ECO:0000256" key="6">
    <source>
        <dbReference type="PROSITE-ProRule" id="PRU01211"/>
    </source>
</evidence>
<name>A0A336MYH5_CULSO</name>
<keyword evidence="6" id="KW-1015">Disulfide bond</keyword>
<keyword evidence="4 6" id="KW-0862">Zinc</keyword>
<dbReference type="SUPFAM" id="SSF55486">
    <property type="entry name" value="Metalloproteases ('zincins'), catalytic domain"/>
    <property type="match status" value="1"/>
</dbReference>
<feature type="domain" description="Peptidase M12A" evidence="8">
    <location>
        <begin position="40"/>
        <end position="239"/>
    </location>
</feature>
<dbReference type="SMART" id="SM00235">
    <property type="entry name" value="ZnMc"/>
    <property type="match status" value="1"/>
</dbReference>